<evidence type="ECO:0000259" key="8">
    <source>
        <dbReference type="Pfam" id="PF00082"/>
    </source>
</evidence>
<dbReference type="InterPro" id="IPR000209">
    <property type="entry name" value="Peptidase_S8/S53_dom"/>
</dbReference>
<dbReference type="InterPro" id="IPR022398">
    <property type="entry name" value="Peptidase_S8_His-AS"/>
</dbReference>
<evidence type="ECO:0000256" key="7">
    <source>
        <dbReference type="SAM" id="SignalP"/>
    </source>
</evidence>
<dbReference type="InterPro" id="IPR034193">
    <property type="entry name" value="PCSK9_ProteinaseK-like"/>
</dbReference>
<dbReference type="InterPro" id="IPR023827">
    <property type="entry name" value="Peptidase_S8_Asp-AS"/>
</dbReference>
<evidence type="ECO:0000259" key="9">
    <source>
        <dbReference type="Pfam" id="PF05922"/>
    </source>
</evidence>
<dbReference type="EMBL" id="BLPF01000001">
    <property type="protein sequence ID" value="GFJ77416.1"/>
    <property type="molecule type" value="Genomic_DNA"/>
</dbReference>
<dbReference type="Gene3D" id="3.40.50.200">
    <property type="entry name" value="Peptidase S8/S53 domain"/>
    <property type="match status" value="1"/>
</dbReference>
<evidence type="ECO:0000256" key="1">
    <source>
        <dbReference type="ARBA" id="ARBA00011073"/>
    </source>
</evidence>
<dbReference type="CDD" id="cd04077">
    <property type="entry name" value="Peptidases_S8_PCSK9_ProteinaseK_like"/>
    <property type="match status" value="1"/>
</dbReference>
<gene>
    <name evidence="10" type="ORF">Phou_015960</name>
</gene>
<keyword evidence="4 5" id="KW-0720">Serine protease</keyword>
<dbReference type="InterPro" id="IPR036852">
    <property type="entry name" value="Peptidase_S8/S53_dom_sf"/>
</dbReference>
<feature type="active site" description="Charge relay system" evidence="5">
    <location>
        <position position="185"/>
    </location>
</feature>
<dbReference type="Gene3D" id="3.30.70.80">
    <property type="entry name" value="Peptidase S8 propeptide/proteinase inhibitor I9"/>
    <property type="match status" value="1"/>
</dbReference>
<dbReference type="PROSITE" id="PS51892">
    <property type="entry name" value="SUBTILASE"/>
    <property type="match status" value="1"/>
</dbReference>
<dbReference type="InterPro" id="IPR010259">
    <property type="entry name" value="S8pro/Inhibitor_I9"/>
</dbReference>
<feature type="signal peptide" evidence="7">
    <location>
        <begin position="1"/>
        <end position="21"/>
    </location>
</feature>
<feature type="chain" id="PRO_5038501959" description="Peptidase S8/S53 domain-containing protein" evidence="7">
    <location>
        <begin position="22"/>
        <end position="643"/>
    </location>
</feature>
<keyword evidence="11" id="KW-1185">Reference proteome</keyword>
<dbReference type="PROSITE" id="PS00136">
    <property type="entry name" value="SUBTILASE_ASP"/>
    <property type="match status" value="1"/>
</dbReference>
<dbReference type="SUPFAM" id="SSF52743">
    <property type="entry name" value="Subtilisin-like"/>
    <property type="match status" value="1"/>
</dbReference>
<dbReference type="SUPFAM" id="SSF54897">
    <property type="entry name" value="Protease propeptides/inhibitors"/>
    <property type="match status" value="1"/>
</dbReference>
<dbReference type="PANTHER" id="PTHR43806:SF11">
    <property type="entry name" value="CEREVISIN-RELATED"/>
    <property type="match status" value="1"/>
</dbReference>
<dbReference type="InterPro" id="IPR015500">
    <property type="entry name" value="Peptidase_S8_subtilisin-rel"/>
</dbReference>
<evidence type="ECO:0000313" key="11">
    <source>
        <dbReference type="Proteomes" id="UP000482800"/>
    </source>
</evidence>
<reference evidence="10 11" key="1">
    <citation type="submission" date="2020-03" db="EMBL/GenBank/DDBJ databases">
        <title>Whole genome shotgun sequence of Phytohabitans houttuyneae NBRC 108639.</title>
        <authorList>
            <person name="Komaki H."/>
            <person name="Tamura T."/>
        </authorList>
    </citation>
    <scope>NUCLEOTIDE SEQUENCE [LARGE SCALE GENOMIC DNA]</scope>
    <source>
        <strain evidence="10 11">NBRC 108639</strain>
    </source>
</reference>
<dbReference type="InterPro" id="IPR037045">
    <property type="entry name" value="S8pro/Inhibitor_I9_sf"/>
</dbReference>
<feature type="active site" description="Charge relay system" evidence="5">
    <location>
        <position position="345"/>
    </location>
</feature>
<comment type="similarity">
    <text evidence="1 5 6">Belongs to the peptidase S8 family.</text>
</comment>
<accession>A0A6V8K5Z9</accession>
<dbReference type="FunFam" id="3.40.50.200:FF:000014">
    <property type="entry name" value="Proteinase K"/>
    <property type="match status" value="1"/>
</dbReference>
<dbReference type="PROSITE" id="PS00137">
    <property type="entry name" value="SUBTILASE_HIS"/>
    <property type="match status" value="1"/>
</dbReference>
<evidence type="ECO:0000256" key="3">
    <source>
        <dbReference type="ARBA" id="ARBA00022801"/>
    </source>
</evidence>
<proteinExistence type="inferred from homology"/>
<sequence>MAGARMVCVFFAAMLAVPAAAAPASAASAPGFVAAIRNAVPDSYVVVLKPSSPGAAEATRARLMARFPGTVTYVYRAVLEGFAVRMAEARARELSRDPAVRLVVQDIVGGADIVQSSPPSWGLDRVDQRARPLNYKYAYWAGGTGVHAYVLDTGIRRTHVDFGGRASVAADFVGDGRNGADCTGHGTHVAGTLGGTTYGVAKTVTIHAVRVLDCNGKAPPSRVAAGLDWVRLHAQRPAVVNLSAGWDPRDYPDSIATLVIDTAVRNLIAAGIQIVASAGNNNDDACHKTPAAIPAVITVANSDVTDTRSGTSNFGPCVDLFAPGTNITSAVWTSDTASGLGSGTSMAAPHVAGAVAKYLQQNPTATPATVANAIVSRASTGVIANAGAGTPNRLLFADLPTSGQQIVTASSTGQPRTGWDTVARCPAGTVVTGGGYIGDGNPYHDIDTSAPYQFQQGWIVHVSNGTAEARTVYAFAVCANTPGQRTVSFTFTIAPGGQGGAAAVCPVGSVVTGGGYRVDAFAERVVYSGPGAAPESWQVHAANDDPFACPVTVFAVCANMPGQQVITRSFTVQPYEGWDTFAVCPSGTVVTGGGSSRSSGTTADAFQLFYTDSRPSPQGWYVHATNLGPSVRTVGSIAVCAAA</sequence>
<name>A0A6V8K5Z9_9ACTN</name>
<dbReference type="InterPro" id="IPR023828">
    <property type="entry name" value="Peptidase_S8_Ser-AS"/>
</dbReference>
<organism evidence="10 11">
    <name type="scientific">Phytohabitans houttuyneae</name>
    <dbReference type="NCBI Taxonomy" id="1076126"/>
    <lineage>
        <taxon>Bacteria</taxon>
        <taxon>Bacillati</taxon>
        <taxon>Actinomycetota</taxon>
        <taxon>Actinomycetes</taxon>
        <taxon>Micromonosporales</taxon>
        <taxon>Micromonosporaceae</taxon>
    </lineage>
</organism>
<evidence type="ECO:0000256" key="5">
    <source>
        <dbReference type="PROSITE-ProRule" id="PRU01240"/>
    </source>
</evidence>
<dbReference type="AlphaFoldDB" id="A0A6V8K5Z9"/>
<comment type="caution">
    <text evidence="10">The sequence shown here is derived from an EMBL/GenBank/DDBJ whole genome shotgun (WGS) entry which is preliminary data.</text>
</comment>
<feature type="domain" description="Inhibitor I9" evidence="9">
    <location>
        <begin position="44"/>
        <end position="106"/>
    </location>
</feature>
<evidence type="ECO:0000256" key="4">
    <source>
        <dbReference type="ARBA" id="ARBA00022825"/>
    </source>
</evidence>
<dbReference type="GO" id="GO:0005615">
    <property type="term" value="C:extracellular space"/>
    <property type="evidence" value="ECO:0007669"/>
    <property type="project" value="TreeGrafter"/>
</dbReference>
<dbReference type="PANTHER" id="PTHR43806">
    <property type="entry name" value="PEPTIDASE S8"/>
    <property type="match status" value="1"/>
</dbReference>
<feature type="active site" description="Charge relay system" evidence="5">
    <location>
        <position position="152"/>
    </location>
</feature>
<keyword evidence="3 5" id="KW-0378">Hydrolase</keyword>
<keyword evidence="7" id="KW-0732">Signal</keyword>
<keyword evidence="2 5" id="KW-0645">Protease</keyword>
<dbReference type="Pfam" id="PF05922">
    <property type="entry name" value="Inhibitor_I9"/>
    <property type="match status" value="1"/>
</dbReference>
<reference evidence="10 11" key="2">
    <citation type="submission" date="2020-03" db="EMBL/GenBank/DDBJ databases">
        <authorList>
            <person name="Ichikawa N."/>
            <person name="Kimura A."/>
            <person name="Kitahashi Y."/>
            <person name="Uohara A."/>
        </authorList>
    </citation>
    <scope>NUCLEOTIDE SEQUENCE [LARGE SCALE GENOMIC DNA]</scope>
    <source>
        <strain evidence="10 11">NBRC 108639</strain>
    </source>
</reference>
<dbReference type="GO" id="GO:0006508">
    <property type="term" value="P:proteolysis"/>
    <property type="evidence" value="ECO:0007669"/>
    <property type="project" value="UniProtKB-KW"/>
</dbReference>
<protein>
    <recommendedName>
        <fullName evidence="12">Peptidase S8/S53 domain-containing protein</fullName>
    </recommendedName>
</protein>
<evidence type="ECO:0000256" key="2">
    <source>
        <dbReference type="ARBA" id="ARBA00022670"/>
    </source>
</evidence>
<evidence type="ECO:0000313" key="10">
    <source>
        <dbReference type="EMBL" id="GFJ77416.1"/>
    </source>
</evidence>
<dbReference type="GO" id="GO:0004252">
    <property type="term" value="F:serine-type endopeptidase activity"/>
    <property type="evidence" value="ECO:0007669"/>
    <property type="project" value="UniProtKB-UniRule"/>
</dbReference>
<evidence type="ECO:0008006" key="12">
    <source>
        <dbReference type="Google" id="ProtNLM"/>
    </source>
</evidence>
<dbReference type="Pfam" id="PF00082">
    <property type="entry name" value="Peptidase_S8"/>
    <property type="match status" value="1"/>
</dbReference>
<dbReference type="PROSITE" id="PS00138">
    <property type="entry name" value="SUBTILASE_SER"/>
    <property type="match status" value="1"/>
</dbReference>
<evidence type="ECO:0000256" key="6">
    <source>
        <dbReference type="RuleBase" id="RU003355"/>
    </source>
</evidence>
<dbReference type="PRINTS" id="PR00723">
    <property type="entry name" value="SUBTILISIN"/>
</dbReference>
<dbReference type="InterPro" id="IPR050131">
    <property type="entry name" value="Peptidase_S8_subtilisin-like"/>
</dbReference>
<dbReference type="Proteomes" id="UP000482800">
    <property type="component" value="Unassembled WGS sequence"/>
</dbReference>
<feature type="domain" description="Peptidase S8/S53" evidence="8">
    <location>
        <begin position="145"/>
        <end position="381"/>
    </location>
</feature>